<protein>
    <submittedName>
        <fullName evidence="1">Uncharacterized protein</fullName>
    </submittedName>
</protein>
<dbReference type="EMBL" id="CP003274">
    <property type="protein sequence ID" value="AFL78888.1"/>
    <property type="molecule type" value="Genomic_DNA"/>
</dbReference>
<evidence type="ECO:0000313" key="1">
    <source>
        <dbReference type="EMBL" id="AFL78888.1"/>
    </source>
</evidence>
<proteinExistence type="predicted"/>
<dbReference type="AlphaFoldDB" id="I3YPH0"/>
<organism evidence="1 2">
    <name type="scientific">Alistipes finegoldii (strain DSM 17242 / JCM 16770 / CCUG 46020 / CIP 107999 / KCTC 15236 / AHN 2437)</name>
    <dbReference type="NCBI Taxonomy" id="679935"/>
    <lineage>
        <taxon>Bacteria</taxon>
        <taxon>Pseudomonadati</taxon>
        <taxon>Bacteroidota</taxon>
        <taxon>Bacteroidia</taxon>
        <taxon>Bacteroidales</taxon>
        <taxon>Rikenellaceae</taxon>
        <taxon>Alistipes</taxon>
    </lineage>
</organism>
<dbReference type="PATRIC" id="fig|679935.3.peg.2543"/>
<sequence>MIIGLFVFVRLPYHQAFSGGKEGVFGEMFNTLFNTKSVG</sequence>
<gene>
    <name evidence="1" type="ordered locus">Alfi_2627</name>
</gene>
<reference evidence="2" key="1">
    <citation type="journal article" date="2013" name="Stand. Genomic Sci.">
        <title>Complete genome sequence of the bile-resistant pigment-producing anaerobe Alistipes finegoldii type strain (AHN2437(T)).</title>
        <authorList>
            <person name="Mavromatis K."/>
            <person name="Stackebrandt E."/>
            <person name="Munk C."/>
            <person name="Lapidus A."/>
            <person name="Nolan M."/>
            <person name="Lucas S."/>
            <person name="Hammon N."/>
            <person name="Deshpande S."/>
            <person name="Cheng J.F."/>
            <person name="Tapia R."/>
            <person name="Goodwin L.A."/>
            <person name="Pitluck S."/>
            <person name="Liolios K."/>
            <person name="Pagani I."/>
            <person name="Ivanova N."/>
            <person name="Mikhailova N."/>
            <person name="Huntemann M."/>
            <person name="Pati A."/>
            <person name="Chen A."/>
            <person name="Palaniappan K."/>
            <person name="Land M."/>
            <person name="Hauser L."/>
            <person name="Rohde M."/>
            <person name="Gronow S."/>
            <person name="Goker M."/>
            <person name="Detter J.C."/>
            <person name="Bristow J."/>
            <person name="Eisen J.A."/>
            <person name="Markowitz V."/>
            <person name="Hugenholtz P."/>
            <person name="Kyrpides N.C."/>
            <person name="Klenk H.P."/>
            <person name="Woyke T."/>
        </authorList>
    </citation>
    <scope>NUCLEOTIDE SEQUENCE</scope>
    <source>
        <strain evidence="2">DSM 17242 / JCM 16770 / AHN 2437 / CCUG 46020 / CIP 107999</strain>
    </source>
</reference>
<name>I3YPH0_ALIFI</name>
<dbReference type="Proteomes" id="UP000006052">
    <property type="component" value="Chromosome"/>
</dbReference>
<dbReference type="KEGG" id="afd:Alfi_2627"/>
<dbReference type="HOGENOM" id="CLU_3303635_0_0_10"/>
<accession>I3YPH0</accession>
<dbReference type="STRING" id="679935.Alfi_2627"/>
<evidence type="ECO:0000313" key="2">
    <source>
        <dbReference type="Proteomes" id="UP000006052"/>
    </source>
</evidence>